<dbReference type="InterPro" id="IPR018378">
    <property type="entry name" value="C-type_lectin_CS"/>
</dbReference>
<keyword evidence="1" id="KW-0430">Lectin</keyword>
<dbReference type="InterPro" id="IPR016187">
    <property type="entry name" value="CTDL_fold"/>
</dbReference>
<dbReference type="PANTHER" id="PTHR22803">
    <property type="entry name" value="MANNOSE, PHOSPHOLIPASE, LECTIN RECEPTOR RELATED"/>
    <property type="match status" value="1"/>
</dbReference>
<keyword evidence="4" id="KW-0472">Membrane</keyword>
<dbReference type="EMBL" id="JAERUA010000018">
    <property type="protein sequence ID" value="KAI1887303.1"/>
    <property type="molecule type" value="Genomic_DNA"/>
</dbReference>
<evidence type="ECO:0000313" key="6">
    <source>
        <dbReference type="EMBL" id="KAI1887303.1"/>
    </source>
</evidence>
<name>A0A8T3CQD1_9TELE</name>
<proteinExistence type="predicted"/>
<dbReference type="SUPFAM" id="SSF56436">
    <property type="entry name" value="C-type lectin-like"/>
    <property type="match status" value="1"/>
</dbReference>
<dbReference type="GO" id="GO:0030246">
    <property type="term" value="F:carbohydrate binding"/>
    <property type="evidence" value="ECO:0007669"/>
    <property type="project" value="UniProtKB-KW"/>
</dbReference>
<dbReference type="Proteomes" id="UP000829720">
    <property type="component" value="Unassembled WGS sequence"/>
</dbReference>
<keyword evidence="4" id="KW-0812">Transmembrane</keyword>
<reference evidence="6" key="1">
    <citation type="submission" date="2021-01" db="EMBL/GenBank/DDBJ databases">
        <authorList>
            <person name="Zahm M."/>
            <person name="Roques C."/>
            <person name="Cabau C."/>
            <person name="Klopp C."/>
            <person name="Donnadieu C."/>
            <person name="Jouanno E."/>
            <person name="Lampietro C."/>
            <person name="Louis A."/>
            <person name="Herpin A."/>
            <person name="Echchiki A."/>
            <person name="Berthelot C."/>
            <person name="Parey E."/>
            <person name="Roest-Crollius H."/>
            <person name="Braasch I."/>
            <person name="Postlethwait J."/>
            <person name="Bobe J."/>
            <person name="Montfort J."/>
            <person name="Bouchez O."/>
            <person name="Begum T."/>
            <person name="Mejri S."/>
            <person name="Adams A."/>
            <person name="Chen W.-J."/>
            <person name="Guiguen Y."/>
        </authorList>
    </citation>
    <scope>NUCLEOTIDE SEQUENCE</scope>
    <source>
        <tissue evidence="6">Blood</tissue>
    </source>
</reference>
<keyword evidence="2" id="KW-1015">Disulfide bond</keyword>
<dbReference type="PROSITE" id="PS50041">
    <property type="entry name" value="C_TYPE_LECTIN_2"/>
    <property type="match status" value="1"/>
</dbReference>
<dbReference type="CDD" id="cd03590">
    <property type="entry name" value="CLECT_DC-SIGN_like"/>
    <property type="match status" value="1"/>
</dbReference>
<dbReference type="OrthoDB" id="8950604at2759"/>
<dbReference type="InterPro" id="IPR050111">
    <property type="entry name" value="C-type_lectin/snaclec_domain"/>
</dbReference>
<evidence type="ECO:0000313" key="7">
    <source>
        <dbReference type="Proteomes" id="UP000829720"/>
    </source>
</evidence>
<keyword evidence="7" id="KW-1185">Reference proteome</keyword>
<dbReference type="SMART" id="SM00034">
    <property type="entry name" value="CLECT"/>
    <property type="match status" value="1"/>
</dbReference>
<comment type="caution">
    <text evidence="6">The sequence shown here is derived from an EMBL/GenBank/DDBJ whole genome shotgun (WGS) entry which is preliminary data.</text>
</comment>
<accession>A0A8T3CQD1</accession>
<organism evidence="6 7">
    <name type="scientific">Albula goreensis</name>
    <dbReference type="NCBI Taxonomy" id="1534307"/>
    <lineage>
        <taxon>Eukaryota</taxon>
        <taxon>Metazoa</taxon>
        <taxon>Chordata</taxon>
        <taxon>Craniata</taxon>
        <taxon>Vertebrata</taxon>
        <taxon>Euteleostomi</taxon>
        <taxon>Actinopterygii</taxon>
        <taxon>Neopterygii</taxon>
        <taxon>Teleostei</taxon>
        <taxon>Albuliformes</taxon>
        <taxon>Albulidae</taxon>
        <taxon>Albula</taxon>
    </lineage>
</organism>
<protein>
    <recommendedName>
        <fullName evidence="5">C-type lectin domain-containing protein</fullName>
    </recommendedName>
</protein>
<sequence length="180" mass="20633">MTMQTIKSSTQDQNPPSSPGDQHSGIRNYRLTAVCLGLLTVLLLIIITALSIHYSCPQGWIKFSSSCYYISNDRKTWNESRQNCREREADLVIINNKEKQMFISKFHNFWIGLTDSNKEGNWKWVDGTTLITGYWIDGQPDNEDNEDCVVTYGQKNPEATWNDLTCSCTAHWLCEKPASR</sequence>
<keyword evidence="4" id="KW-1133">Transmembrane helix</keyword>
<evidence type="ECO:0000259" key="5">
    <source>
        <dbReference type="PROSITE" id="PS50041"/>
    </source>
</evidence>
<gene>
    <name evidence="6" type="ORF">AGOR_G00188900</name>
</gene>
<dbReference type="Gene3D" id="3.10.100.10">
    <property type="entry name" value="Mannose-Binding Protein A, subunit A"/>
    <property type="match status" value="1"/>
</dbReference>
<evidence type="ECO:0000256" key="2">
    <source>
        <dbReference type="ARBA" id="ARBA00023157"/>
    </source>
</evidence>
<evidence type="ECO:0000256" key="1">
    <source>
        <dbReference type="ARBA" id="ARBA00022734"/>
    </source>
</evidence>
<dbReference type="InterPro" id="IPR016186">
    <property type="entry name" value="C-type_lectin-like/link_sf"/>
</dbReference>
<feature type="compositionally biased region" description="Polar residues" evidence="3">
    <location>
        <begin position="1"/>
        <end position="21"/>
    </location>
</feature>
<evidence type="ECO:0000256" key="4">
    <source>
        <dbReference type="SAM" id="Phobius"/>
    </source>
</evidence>
<feature type="transmembrane region" description="Helical" evidence="4">
    <location>
        <begin position="31"/>
        <end position="54"/>
    </location>
</feature>
<dbReference type="AlphaFoldDB" id="A0A8T3CQD1"/>
<dbReference type="Pfam" id="PF00059">
    <property type="entry name" value="Lectin_C"/>
    <property type="match status" value="1"/>
</dbReference>
<dbReference type="InterPro" id="IPR001304">
    <property type="entry name" value="C-type_lectin-like"/>
</dbReference>
<dbReference type="InterPro" id="IPR033989">
    <property type="entry name" value="CD209-like_CTLD"/>
</dbReference>
<feature type="domain" description="C-type lectin" evidence="5">
    <location>
        <begin position="63"/>
        <end position="175"/>
    </location>
</feature>
<dbReference type="PROSITE" id="PS00615">
    <property type="entry name" value="C_TYPE_LECTIN_1"/>
    <property type="match status" value="1"/>
</dbReference>
<evidence type="ECO:0000256" key="3">
    <source>
        <dbReference type="SAM" id="MobiDB-lite"/>
    </source>
</evidence>
<feature type="region of interest" description="Disordered" evidence="3">
    <location>
        <begin position="1"/>
        <end position="24"/>
    </location>
</feature>